<feature type="signal peptide" evidence="3">
    <location>
        <begin position="1"/>
        <end position="32"/>
    </location>
</feature>
<keyword evidence="3" id="KW-0732">Signal</keyword>
<evidence type="ECO:0000256" key="1">
    <source>
        <dbReference type="ARBA" id="ARBA00006096"/>
    </source>
</evidence>
<dbReference type="GO" id="GO:0000270">
    <property type="term" value="P:peptidoglycan metabolic process"/>
    <property type="evidence" value="ECO:0007669"/>
    <property type="project" value="TreeGrafter"/>
</dbReference>
<dbReference type="Proteomes" id="UP000295341">
    <property type="component" value="Unassembled WGS sequence"/>
</dbReference>
<protein>
    <submittedName>
        <fullName evidence="4">D-alanyl-D-alanine carboxypeptidase/D-alanyl-D-alanine-endopeptidase (Penicillin-binding protein 4)</fullName>
    </submittedName>
</protein>
<organism evidence="4 5">
    <name type="scientific">Panacagrimonas perspica</name>
    <dbReference type="NCBI Taxonomy" id="381431"/>
    <lineage>
        <taxon>Bacteria</taxon>
        <taxon>Pseudomonadati</taxon>
        <taxon>Pseudomonadota</taxon>
        <taxon>Gammaproteobacteria</taxon>
        <taxon>Nevskiales</taxon>
        <taxon>Nevskiaceae</taxon>
        <taxon>Panacagrimonas</taxon>
    </lineage>
</organism>
<dbReference type="InterPro" id="IPR012338">
    <property type="entry name" value="Beta-lactam/transpept-like"/>
</dbReference>
<dbReference type="PRINTS" id="PR00922">
    <property type="entry name" value="DADACBPTASE3"/>
</dbReference>
<proteinExistence type="inferred from homology"/>
<keyword evidence="5" id="KW-1185">Reference proteome</keyword>
<keyword evidence="4" id="KW-0121">Carboxypeptidase</keyword>
<dbReference type="Pfam" id="PF02113">
    <property type="entry name" value="Peptidase_S13"/>
    <property type="match status" value="1"/>
</dbReference>
<comment type="similarity">
    <text evidence="1">Belongs to the peptidase S13 family.</text>
</comment>
<dbReference type="NCBIfam" id="TIGR00666">
    <property type="entry name" value="PBP4"/>
    <property type="match status" value="1"/>
</dbReference>
<feature type="chain" id="PRO_5020510394" evidence="3">
    <location>
        <begin position="33"/>
        <end position="506"/>
    </location>
</feature>
<gene>
    <name evidence="4" type="ORF">DFR24_4423</name>
</gene>
<dbReference type="EMBL" id="SOBT01000012">
    <property type="protein sequence ID" value="TDU24159.1"/>
    <property type="molecule type" value="Genomic_DNA"/>
</dbReference>
<evidence type="ECO:0000256" key="3">
    <source>
        <dbReference type="SAM" id="SignalP"/>
    </source>
</evidence>
<dbReference type="Gene3D" id="3.40.710.10">
    <property type="entry name" value="DD-peptidase/beta-lactamase superfamily"/>
    <property type="match status" value="1"/>
</dbReference>
<dbReference type="SUPFAM" id="SSF56601">
    <property type="entry name" value="beta-lactamase/transpeptidase-like"/>
    <property type="match status" value="1"/>
</dbReference>
<accession>A0A4R7NTW8</accession>
<dbReference type="PANTHER" id="PTHR30023">
    <property type="entry name" value="D-ALANYL-D-ALANINE CARBOXYPEPTIDASE"/>
    <property type="match status" value="1"/>
</dbReference>
<reference evidence="4 5" key="1">
    <citation type="submission" date="2019-03" db="EMBL/GenBank/DDBJ databases">
        <title>Genomic Encyclopedia of Type Strains, Phase IV (KMG-IV): sequencing the most valuable type-strain genomes for metagenomic binning, comparative biology and taxonomic classification.</title>
        <authorList>
            <person name="Goeker M."/>
        </authorList>
    </citation>
    <scope>NUCLEOTIDE SEQUENCE [LARGE SCALE GENOMIC DNA]</scope>
    <source>
        <strain evidence="4 5">DSM 26377</strain>
    </source>
</reference>
<sequence length="506" mass="53652">MMRKTRSVKSPNKIACALVLLVQALWPTHGLAAKPQPHGPAAKPQQPGWTALQGLQRDGARVSAVVQNLTGAELYETLNAKTRLSPASITKLVVAATALEVWPADKSFETRVMLNGRVQSDGRVTGDLILSGDGDATLDHRDLWTLAGQVRAAGIRSVSGSLVANPTYGPLGCDNVDRCEALESSDTAFNTPLSALAVDFGTWCVEVIPTTSGEPARLRACGGTPLPVAVEGSIKTGGARTKENFWIGRSTADGGDVLKVGGVIAQGDSKEVYRAMSDPAMGAALLLRQMLAELGVTIAGKTRVQYGPPAQADSVLARVQGVALREQLSRMLRYSNNYVADLLTLNIAAARTPKPPSQLSEASLTLTGALTRNATSGSSSPRLFSGSGLTPENEISAAEMVSMLDYQYRNTATFPAFYGGLVVPAQAPFAFLRGGSREWQNRVALKTGTMNDPVSVCAVAGYLRRKDGGWMAFAILINGSDAKRHVPLYKSMEAIRADIDGLLARY</sequence>
<dbReference type="AlphaFoldDB" id="A0A4R7NTW8"/>
<dbReference type="GO" id="GO:0006508">
    <property type="term" value="P:proteolysis"/>
    <property type="evidence" value="ECO:0007669"/>
    <property type="project" value="InterPro"/>
</dbReference>
<dbReference type="PANTHER" id="PTHR30023:SF0">
    <property type="entry name" value="PENICILLIN-SENSITIVE CARBOXYPEPTIDASE A"/>
    <property type="match status" value="1"/>
</dbReference>
<keyword evidence="2" id="KW-0378">Hydrolase</keyword>
<evidence type="ECO:0000256" key="2">
    <source>
        <dbReference type="ARBA" id="ARBA00022801"/>
    </source>
</evidence>
<dbReference type="GO" id="GO:0004185">
    <property type="term" value="F:serine-type carboxypeptidase activity"/>
    <property type="evidence" value="ECO:0007669"/>
    <property type="project" value="InterPro"/>
</dbReference>
<dbReference type="Gene3D" id="3.50.80.20">
    <property type="entry name" value="D-Ala-D-Ala carboxypeptidase C, peptidase S13"/>
    <property type="match status" value="1"/>
</dbReference>
<evidence type="ECO:0000313" key="4">
    <source>
        <dbReference type="EMBL" id="TDU24159.1"/>
    </source>
</evidence>
<keyword evidence="4" id="KW-0645">Protease</keyword>
<dbReference type="InterPro" id="IPR000667">
    <property type="entry name" value="Peptidase_S13"/>
</dbReference>
<comment type="caution">
    <text evidence="4">The sequence shown here is derived from an EMBL/GenBank/DDBJ whole genome shotgun (WGS) entry which is preliminary data.</text>
</comment>
<name>A0A4R7NTW8_9GAMM</name>
<evidence type="ECO:0000313" key="5">
    <source>
        <dbReference type="Proteomes" id="UP000295341"/>
    </source>
</evidence>